<dbReference type="InterPro" id="IPR036942">
    <property type="entry name" value="Beta-barrel_TonB_sf"/>
</dbReference>
<evidence type="ECO:0000256" key="10">
    <source>
        <dbReference type="ARBA" id="ARBA00023237"/>
    </source>
</evidence>
<evidence type="ECO:0000256" key="12">
    <source>
        <dbReference type="SAM" id="SignalP"/>
    </source>
</evidence>
<dbReference type="InterPro" id="IPR012910">
    <property type="entry name" value="Plug_dom"/>
</dbReference>
<protein>
    <submittedName>
        <fullName evidence="15">TonB-dependent receptor</fullName>
    </submittedName>
</protein>
<dbReference type="RefSeq" id="WP_142929838.1">
    <property type="nucleotide sequence ID" value="NZ_ML660111.1"/>
</dbReference>
<comment type="caution">
    <text evidence="15">The sequence shown here is derived from an EMBL/GenBank/DDBJ whole genome shotgun (WGS) entry which is preliminary data.</text>
</comment>
<dbReference type="Pfam" id="PF00593">
    <property type="entry name" value="TonB_dep_Rec_b-barrel"/>
    <property type="match status" value="1"/>
</dbReference>
<keyword evidence="5" id="KW-0812">Transmembrane</keyword>
<feature type="signal peptide" evidence="12">
    <location>
        <begin position="1"/>
        <end position="39"/>
    </location>
</feature>
<name>A0A545SQU2_9GAMM</name>
<keyword evidence="4" id="KW-0410">Iron transport</keyword>
<dbReference type="PANTHER" id="PTHR32552">
    <property type="entry name" value="FERRICHROME IRON RECEPTOR-RELATED"/>
    <property type="match status" value="1"/>
</dbReference>
<dbReference type="InterPro" id="IPR039426">
    <property type="entry name" value="TonB-dep_rcpt-like"/>
</dbReference>
<dbReference type="PANTHER" id="PTHR32552:SF81">
    <property type="entry name" value="TONB-DEPENDENT OUTER MEMBRANE RECEPTOR"/>
    <property type="match status" value="1"/>
</dbReference>
<keyword evidence="2" id="KW-0813">Transport</keyword>
<evidence type="ECO:0000256" key="2">
    <source>
        <dbReference type="ARBA" id="ARBA00022448"/>
    </source>
</evidence>
<dbReference type="Gene3D" id="2.40.170.20">
    <property type="entry name" value="TonB-dependent receptor, beta-barrel domain"/>
    <property type="match status" value="2"/>
</dbReference>
<accession>A0A545SQU2</accession>
<dbReference type="OrthoDB" id="7051185at2"/>
<feature type="domain" description="TonB-dependent receptor plug" evidence="14">
    <location>
        <begin position="61"/>
        <end position="167"/>
    </location>
</feature>
<evidence type="ECO:0000259" key="14">
    <source>
        <dbReference type="Pfam" id="PF07715"/>
    </source>
</evidence>
<dbReference type="Pfam" id="PF07715">
    <property type="entry name" value="Plug"/>
    <property type="match status" value="1"/>
</dbReference>
<evidence type="ECO:0000256" key="9">
    <source>
        <dbReference type="ARBA" id="ARBA00023136"/>
    </source>
</evidence>
<gene>
    <name evidence="15" type="ORF">FKG94_25815</name>
</gene>
<evidence type="ECO:0000256" key="4">
    <source>
        <dbReference type="ARBA" id="ARBA00022496"/>
    </source>
</evidence>
<keyword evidence="15" id="KW-0675">Receptor</keyword>
<sequence length="958" mass="104861">MSANHHQCPVAARGYQSPFTPRLLSLAVTAVALSASVTAQEPSIEMLEEIIVTTERREMRIQDVSATVEQFSANDLRNLGVNNDFKNLQNAVSGLNIAKQEGKVEVYLRGIGSSDSDFSSDPSVATHYNGVYLPRPRSIGPMFFDVSRVEVHKGPQGTVRGRNATGGSINIISNRPELDEFSGKLAVGTGDFDSNTAEVVFNVPVTDNFAVRGAFFSEQHDSYLTNEYGSGIEAPGSVDDQAWRISALWEATDALTVNLIIDASESDGTGQPGAFSGRALAAGFDMDDLDDPWNQYFLAEGEQESDQTGVSLTVQYQFETFAVEYSGSVRDYEFDNRNGGRIFQMGHVFPGTDREANFVEFFANPPSYPDNRTNLFPDLLNARDAFRQNEESTSQVHELRFFGGEDSFLRWSTGVFYMQEEFDNVSWNVNDGLGFAVPCGGNDVSWIDPPLPDDTICAFQDGLGGENRNDGSEVESMAVYFDGTLNISDATRVNFGVRWTDDTKTQVRTNLKYLLIAPGEAIEAFTGRPINRATDPATTGLIMGGNGFALAPPGGRSQPLPTDVCPNGDWFAPGCGGDPYNLEFFLGGIDRFGNGDNVDEFLAQFGDQVDVHITSDFYTDTNRSVRESNEYSASFVDWRLGVEYDLSDTQLLYAQVSTGTRSGGVNDPIITPDGEQVNREWGEEELTAYEVGSKNEFDLGTTALRLNAALFYYDFKDKTLQSLINVGLNRDSDGDGEEDTTSKVFVDNVGDAEVLGLEVESLWALPYGVDLKGNLLLADGTYEDAVTGDSRFSNPVLVPLDGNQLPYLSEVTLNLAVSQTIELNWGSLQSFDWTLSMNYRSEYFLSPYNGKGYADADGDGIGERVPLVEMVPNNSSPTASGGNGDANGNFFLDEVDAFAQFNLAAGLDFGTDGQFRLDGYVNNITEEAYSGKAFINRDVNIRFLNNPRTYGLRFSAVF</sequence>
<dbReference type="EMBL" id="VHSG01000035">
    <property type="protein sequence ID" value="TQV67341.1"/>
    <property type="molecule type" value="Genomic_DNA"/>
</dbReference>
<keyword evidence="12" id="KW-0732">Signal</keyword>
<comment type="similarity">
    <text evidence="11">Belongs to the TonB-dependent receptor family.</text>
</comment>
<evidence type="ECO:0000256" key="1">
    <source>
        <dbReference type="ARBA" id="ARBA00004571"/>
    </source>
</evidence>
<evidence type="ECO:0000256" key="5">
    <source>
        <dbReference type="ARBA" id="ARBA00022692"/>
    </source>
</evidence>
<keyword evidence="6" id="KW-0408">Iron</keyword>
<evidence type="ECO:0000313" key="15">
    <source>
        <dbReference type="EMBL" id="TQV67341.1"/>
    </source>
</evidence>
<evidence type="ECO:0000256" key="11">
    <source>
        <dbReference type="RuleBase" id="RU003357"/>
    </source>
</evidence>
<feature type="domain" description="TonB-dependent receptor-like beta-barrel" evidence="13">
    <location>
        <begin position="617"/>
        <end position="924"/>
    </location>
</feature>
<dbReference type="GO" id="GO:0006826">
    <property type="term" value="P:iron ion transport"/>
    <property type="evidence" value="ECO:0007669"/>
    <property type="project" value="UniProtKB-KW"/>
</dbReference>
<keyword evidence="16" id="KW-1185">Reference proteome</keyword>
<evidence type="ECO:0000259" key="13">
    <source>
        <dbReference type="Pfam" id="PF00593"/>
    </source>
</evidence>
<keyword evidence="3" id="KW-1134">Transmembrane beta strand</keyword>
<organism evidence="15 16">
    <name type="scientific">Exilibacterium tricleocarpae</name>
    <dbReference type="NCBI Taxonomy" id="2591008"/>
    <lineage>
        <taxon>Bacteria</taxon>
        <taxon>Pseudomonadati</taxon>
        <taxon>Pseudomonadota</taxon>
        <taxon>Gammaproteobacteria</taxon>
        <taxon>Cellvibrionales</taxon>
        <taxon>Cellvibrionaceae</taxon>
        <taxon>Exilibacterium</taxon>
    </lineage>
</organism>
<comment type="subcellular location">
    <subcellularLocation>
        <location evidence="1">Cell outer membrane</location>
        <topology evidence="1">Multi-pass membrane protein</topology>
    </subcellularLocation>
</comment>
<dbReference type="Proteomes" id="UP000319732">
    <property type="component" value="Unassembled WGS sequence"/>
</dbReference>
<dbReference type="SUPFAM" id="SSF56935">
    <property type="entry name" value="Porins"/>
    <property type="match status" value="1"/>
</dbReference>
<keyword evidence="8 11" id="KW-0798">TonB box</keyword>
<evidence type="ECO:0000256" key="3">
    <source>
        <dbReference type="ARBA" id="ARBA00022452"/>
    </source>
</evidence>
<keyword evidence="10" id="KW-0998">Cell outer membrane</keyword>
<evidence type="ECO:0000313" key="16">
    <source>
        <dbReference type="Proteomes" id="UP000319732"/>
    </source>
</evidence>
<feature type="chain" id="PRO_5021911403" evidence="12">
    <location>
        <begin position="40"/>
        <end position="958"/>
    </location>
</feature>
<reference evidence="15 16" key="1">
    <citation type="submission" date="2019-06" db="EMBL/GenBank/DDBJ databases">
        <title>Whole genome sequence for Cellvibrionaceae sp. R142.</title>
        <authorList>
            <person name="Wang G."/>
        </authorList>
    </citation>
    <scope>NUCLEOTIDE SEQUENCE [LARGE SCALE GENOMIC DNA]</scope>
    <source>
        <strain evidence="15 16">R142</strain>
    </source>
</reference>
<evidence type="ECO:0000256" key="6">
    <source>
        <dbReference type="ARBA" id="ARBA00023004"/>
    </source>
</evidence>
<evidence type="ECO:0000256" key="7">
    <source>
        <dbReference type="ARBA" id="ARBA00023065"/>
    </source>
</evidence>
<keyword evidence="7" id="KW-0406">Ion transport</keyword>
<evidence type="ECO:0000256" key="8">
    <source>
        <dbReference type="ARBA" id="ARBA00023077"/>
    </source>
</evidence>
<proteinExistence type="inferred from homology"/>
<dbReference type="AlphaFoldDB" id="A0A545SQU2"/>
<keyword evidence="9 11" id="KW-0472">Membrane</keyword>
<dbReference type="InterPro" id="IPR000531">
    <property type="entry name" value="Beta-barrel_TonB"/>
</dbReference>
<dbReference type="GO" id="GO:0009279">
    <property type="term" value="C:cell outer membrane"/>
    <property type="evidence" value="ECO:0007669"/>
    <property type="project" value="UniProtKB-SubCell"/>
</dbReference>